<name>A0A6J6TVT9_9ZZZZ</name>
<evidence type="ECO:0000313" key="3">
    <source>
        <dbReference type="EMBL" id="CAB4750349.1"/>
    </source>
</evidence>
<gene>
    <name evidence="3" type="ORF">UFOPK2827_00522</name>
</gene>
<dbReference type="PANTHER" id="PTHR47505">
    <property type="entry name" value="DNA UTILIZATION PROTEIN YHGH"/>
    <property type="match status" value="1"/>
</dbReference>
<dbReference type="CDD" id="cd06223">
    <property type="entry name" value="PRTases_typeI"/>
    <property type="match status" value="1"/>
</dbReference>
<sequence>MNAMKSIRALQEIIFPSRCLGCGQLGLEICSLCRKNWHPHIYRQWSQHLPTFPIYSAVTYSPIAGKVLLAAKENNLVIADQLIYKALGHSLTFALREIGGDFLIPIPSRSSVARSRGRQFIAALTHQLSAETGLPAYENLEHTRRVRDQSSLDAKSRFHNLDGSMKSLNFLSGKAIVIDDLVTTGATLQEAVRALRDRGIEVAAAVTACVAEPLR</sequence>
<feature type="domain" description="Phosphoribosyltransferase" evidence="2">
    <location>
        <begin position="165"/>
        <end position="208"/>
    </location>
</feature>
<evidence type="ECO:0000259" key="2">
    <source>
        <dbReference type="Pfam" id="PF00156"/>
    </source>
</evidence>
<dbReference type="Gene3D" id="3.40.50.2020">
    <property type="match status" value="1"/>
</dbReference>
<dbReference type="Pfam" id="PF00156">
    <property type="entry name" value="Pribosyltran"/>
    <property type="match status" value="1"/>
</dbReference>
<dbReference type="EMBL" id="CAEZZE010000073">
    <property type="protein sequence ID" value="CAB4750349.1"/>
    <property type="molecule type" value="Genomic_DNA"/>
</dbReference>
<dbReference type="InterPro" id="IPR000836">
    <property type="entry name" value="PRTase_dom"/>
</dbReference>
<comment type="similarity">
    <text evidence="1">Belongs to the ComF/GntX family.</text>
</comment>
<protein>
    <submittedName>
        <fullName evidence="3">Unannotated protein</fullName>
    </submittedName>
</protein>
<dbReference type="PANTHER" id="PTHR47505:SF1">
    <property type="entry name" value="DNA UTILIZATION PROTEIN YHGH"/>
    <property type="match status" value="1"/>
</dbReference>
<dbReference type="AlphaFoldDB" id="A0A6J6TVT9"/>
<dbReference type="InterPro" id="IPR051910">
    <property type="entry name" value="ComF/GntX_DNA_util-trans"/>
</dbReference>
<reference evidence="3" key="1">
    <citation type="submission" date="2020-05" db="EMBL/GenBank/DDBJ databases">
        <authorList>
            <person name="Chiriac C."/>
            <person name="Salcher M."/>
            <person name="Ghai R."/>
            <person name="Kavagutti S V."/>
        </authorList>
    </citation>
    <scope>NUCLEOTIDE SEQUENCE</scope>
</reference>
<organism evidence="3">
    <name type="scientific">freshwater metagenome</name>
    <dbReference type="NCBI Taxonomy" id="449393"/>
    <lineage>
        <taxon>unclassified sequences</taxon>
        <taxon>metagenomes</taxon>
        <taxon>ecological metagenomes</taxon>
    </lineage>
</organism>
<proteinExistence type="inferred from homology"/>
<dbReference type="SUPFAM" id="SSF53271">
    <property type="entry name" value="PRTase-like"/>
    <property type="match status" value="1"/>
</dbReference>
<evidence type="ECO:0000256" key="1">
    <source>
        <dbReference type="ARBA" id="ARBA00008007"/>
    </source>
</evidence>
<dbReference type="InterPro" id="IPR029057">
    <property type="entry name" value="PRTase-like"/>
</dbReference>
<accession>A0A6J6TVT9</accession>